<gene>
    <name evidence="3" type="primary">yhjB</name>
    <name evidence="3" type="ORF">EV102420_04_00120</name>
</gene>
<sequence length="196" mass="21882">MNILIIDELPVYVQGLCAELKRIMPDCQMQSAKNMDEVWLFLERLKVTVILLDGDIESLCCMGLLEQLSLSYPELPVVLMLRKITSSPFQHLVKGVVARGASAEKISQVLAMVESGMVCLPDILIPATHSDNKTHLLTQRQLEILRLLAAGDSNKQISRLLNISLGTVKAHIESIFNRLNVHNRTQAAMVYHSNHS</sequence>
<evidence type="ECO:0000313" key="3">
    <source>
        <dbReference type="EMBL" id="GAL57024.1"/>
    </source>
</evidence>
<dbReference type="GO" id="GO:0006355">
    <property type="term" value="P:regulation of DNA-templated transcription"/>
    <property type="evidence" value="ECO:0007669"/>
    <property type="project" value="InterPro"/>
</dbReference>
<dbReference type="InterPro" id="IPR036388">
    <property type="entry name" value="WH-like_DNA-bd_sf"/>
</dbReference>
<dbReference type="SUPFAM" id="SSF46894">
    <property type="entry name" value="C-terminal effector domain of the bipartite response regulators"/>
    <property type="match status" value="1"/>
</dbReference>
<proteinExistence type="predicted"/>
<organism evidence="3 4">
    <name type="scientific">Pseudescherichia vulneris NBRC 102420</name>
    <dbReference type="NCBI Taxonomy" id="1115515"/>
    <lineage>
        <taxon>Bacteria</taxon>
        <taxon>Pseudomonadati</taxon>
        <taxon>Pseudomonadota</taxon>
        <taxon>Gammaproteobacteria</taxon>
        <taxon>Enterobacterales</taxon>
        <taxon>Enterobacteriaceae</taxon>
        <taxon>Pseudescherichia</taxon>
    </lineage>
</organism>
<name>A0A090V1A1_PSEVU</name>
<dbReference type="RefSeq" id="WP_042388860.1">
    <property type="nucleotide sequence ID" value="NZ_BBMZ01000004.1"/>
</dbReference>
<protein>
    <submittedName>
        <fullName evidence="3">Putative LuxR family transcriptional regulator YhjB</fullName>
    </submittedName>
</protein>
<dbReference type="eggNOG" id="COG2197">
    <property type="taxonomic scope" value="Bacteria"/>
</dbReference>
<evidence type="ECO:0000256" key="1">
    <source>
        <dbReference type="ARBA" id="ARBA00023125"/>
    </source>
</evidence>
<keyword evidence="1" id="KW-0238">DNA-binding</keyword>
<keyword evidence="4" id="KW-1185">Reference proteome</keyword>
<dbReference type="SMART" id="SM00421">
    <property type="entry name" value="HTH_LUXR"/>
    <property type="match status" value="1"/>
</dbReference>
<dbReference type="AlphaFoldDB" id="A0A090V1A1"/>
<evidence type="ECO:0000259" key="2">
    <source>
        <dbReference type="PROSITE" id="PS50043"/>
    </source>
</evidence>
<evidence type="ECO:0000313" key="4">
    <source>
        <dbReference type="Proteomes" id="UP000029462"/>
    </source>
</evidence>
<feature type="domain" description="HTH luxR-type" evidence="2">
    <location>
        <begin position="130"/>
        <end position="195"/>
    </location>
</feature>
<dbReference type="PROSITE" id="PS00622">
    <property type="entry name" value="HTH_LUXR_1"/>
    <property type="match status" value="1"/>
</dbReference>
<dbReference type="SUPFAM" id="SSF52172">
    <property type="entry name" value="CheY-like"/>
    <property type="match status" value="1"/>
</dbReference>
<dbReference type="Proteomes" id="UP000029462">
    <property type="component" value="Unassembled WGS sequence"/>
</dbReference>
<dbReference type="InterPro" id="IPR011006">
    <property type="entry name" value="CheY-like_superfamily"/>
</dbReference>
<comment type="caution">
    <text evidence="3">The sequence shown here is derived from an EMBL/GenBank/DDBJ whole genome shotgun (WGS) entry which is preliminary data.</text>
</comment>
<accession>A0A090V1A1</accession>
<dbReference type="InterPro" id="IPR016032">
    <property type="entry name" value="Sig_transdc_resp-reg_C-effctor"/>
</dbReference>
<dbReference type="Gene3D" id="1.10.10.10">
    <property type="entry name" value="Winged helix-like DNA-binding domain superfamily/Winged helix DNA-binding domain"/>
    <property type="match status" value="1"/>
</dbReference>
<dbReference type="PRINTS" id="PR00038">
    <property type="entry name" value="HTHLUXR"/>
</dbReference>
<dbReference type="Pfam" id="PF00196">
    <property type="entry name" value="GerE"/>
    <property type="match status" value="1"/>
</dbReference>
<dbReference type="PROSITE" id="PS50043">
    <property type="entry name" value="HTH_LUXR_2"/>
    <property type="match status" value="1"/>
</dbReference>
<dbReference type="InterPro" id="IPR051015">
    <property type="entry name" value="EvgA-like"/>
</dbReference>
<dbReference type="EMBL" id="BBMZ01000004">
    <property type="protein sequence ID" value="GAL57024.1"/>
    <property type="molecule type" value="Genomic_DNA"/>
</dbReference>
<dbReference type="GO" id="GO:0003677">
    <property type="term" value="F:DNA binding"/>
    <property type="evidence" value="ECO:0007669"/>
    <property type="project" value="UniProtKB-KW"/>
</dbReference>
<dbReference type="InterPro" id="IPR000792">
    <property type="entry name" value="Tscrpt_reg_LuxR_C"/>
</dbReference>
<dbReference type="STRING" id="1115515.EV102420_04_00120"/>
<dbReference type="PANTHER" id="PTHR45566:SF1">
    <property type="entry name" value="HTH-TYPE TRANSCRIPTIONAL REGULATOR YHJB-RELATED"/>
    <property type="match status" value="1"/>
</dbReference>
<dbReference type="PANTHER" id="PTHR45566">
    <property type="entry name" value="HTH-TYPE TRANSCRIPTIONAL REGULATOR YHJB-RELATED"/>
    <property type="match status" value="1"/>
</dbReference>
<dbReference type="OrthoDB" id="8874570at2"/>
<dbReference type="Gene3D" id="3.40.50.2300">
    <property type="match status" value="1"/>
</dbReference>
<reference evidence="3 4" key="1">
    <citation type="submission" date="2014-09" db="EMBL/GenBank/DDBJ databases">
        <title>Whole genome shotgun sequence of Escherichia vulneris NBRC 102420.</title>
        <authorList>
            <person name="Yoshida Y."/>
            <person name="Hosoyama A."/>
            <person name="Tsuchikane K."/>
            <person name="Ohji S."/>
            <person name="Ichikawa N."/>
            <person name="Kimura A."/>
            <person name="Yamazoe A."/>
            <person name="Ezaki T."/>
            <person name="Fujita N."/>
        </authorList>
    </citation>
    <scope>NUCLEOTIDE SEQUENCE [LARGE SCALE GENOMIC DNA]</scope>
    <source>
        <strain evidence="3 4">NBRC 102420</strain>
    </source>
</reference>
<dbReference type="CDD" id="cd06170">
    <property type="entry name" value="LuxR_C_like"/>
    <property type="match status" value="1"/>
</dbReference>